<dbReference type="Gene3D" id="3.20.20.70">
    <property type="entry name" value="Aldolase class I"/>
    <property type="match status" value="1"/>
</dbReference>
<proteinExistence type="inferred from homology"/>
<evidence type="ECO:0000313" key="12">
    <source>
        <dbReference type="Proteomes" id="UP000318053"/>
    </source>
</evidence>
<dbReference type="Proteomes" id="UP000318053">
    <property type="component" value="Unassembled WGS sequence"/>
</dbReference>
<comment type="similarity">
    <text evidence="4 8">Belongs to the KdsA family.</text>
</comment>
<evidence type="ECO:0000256" key="3">
    <source>
        <dbReference type="ARBA" id="ARBA00004845"/>
    </source>
</evidence>
<feature type="region of interest" description="Disordered" evidence="9">
    <location>
        <begin position="154"/>
        <end position="179"/>
    </location>
</feature>
<keyword evidence="5 8" id="KW-0963">Cytoplasm</keyword>
<comment type="catalytic activity">
    <reaction evidence="7 8">
        <text>D-arabinose 5-phosphate + phosphoenolpyruvate + H2O = 3-deoxy-alpha-D-manno-2-octulosonate-8-phosphate + phosphate</text>
        <dbReference type="Rhea" id="RHEA:14053"/>
        <dbReference type="ChEBI" id="CHEBI:15377"/>
        <dbReference type="ChEBI" id="CHEBI:43474"/>
        <dbReference type="ChEBI" id="CHEBI:57693"/>
        <dbReference type="ChEBI" id="CHEBI:58702"/>
        <dbReference type="ChEBI" id="CHEBI:85985"/>
        <dbReference type="EC" id="2.5.1.55"/>
    </reaction>
</comment>
<dbReference type="SUPFAM" id="SSF51569">
    <property type="entry name" value="Aldolase"/>
    <property type="match status" value="1"/>
</dbReference>
<evidence type="ECO:0000313" key="11">
    <source>
        <dbReference type="EMBL" id="TWT73367.1"/>
    </source>
</evidence>
<feature type="domain" description="DAHP synthetase I/KDSA" evidence="10">
    <location>
        <begin position="8"/>
        <end position="286"/>
    </location>
</feature>
<protein>
    <recommendedName>
        <fullName evidence="8">2-dehydro-3-deoxyphosphooctonate aldolase</fullName>
        <ecNumber evidence="8">2.5.1.55</ecNumber>
    </recommendedName>
    <alternativeName>
        <fullName evidence="8">3-deoxy-D-manno-octulosonic acid 8-phosphate synthase</fullName>
    </alternativeName>
    <alternativeName>
        <fullName evidence="8">KDO-8-phosphate synthase</fullName>
        <shortName evidence="8">KDO 8-P synthase</shortName>
        <shortName evidence="8">KDOPS</shortName>
    </alternativeName>
    <alternativeName>
        <fullName evidence="8">Phospho-2-dehydro-3-deoxyoctonate aldolase</fullName>
    </alternativeName>
</protein>
<dbReference type="OrthoDB" id="9780456at2"/>
<dbReference type="RefSeq" id="WP_146390900.1">
    <property type="nucleotide sequence ID" value="NZ_SJPK01000003.1"/>
</dbReference>
<name>A0A5C5YCB8_9BACT</name>
<dbReference type="UniPathway" id="UPA00357">
    <property type="reaction ID" value="UER00474"/>
</dbReference>
<dbReference type="EC" id="2.5.1.55" evidence="8"/>
<dbReference type="NCBIfam" id="TIGR01362">
    <property type="entry name" value="KDO8P_synth"/>
    <property type="match status" value="1"/>
</dbReference>
<dbReference type="InterPro" id="IPR006269">
    <property type="entry name" value="KDO8P_synthase"/>
</dbReference>
<reference evidence="11 12" key="1">
    <citation type="submission" date="2019-02" db="EMBL/GenBank/DDBJ databases">
        <title>Deep-cultivation of Planctomycetes and their phenomic and genomic characterization uncovers novel biology.</title>
        <authorList>
            <person name="Wiegand S."/>
            <person name="Jogler M."/>
            <person name="Boedeker C."/>
            <person name="Pinto D."/>
            <person name="Vollmers J."/>
            <person name="Rivas-Marin E."/>
            <person name="Kohn T."/>
            <person name="Peeters S.H."/>
            <person name="Heuer A."/>
            <person name="Rast P."/>
            <person name="Oberbeckmann S."/>
            <person name="Bunk B."/>
            <person name="Jeske O."/>
            <person name="Meyerdierks A."/>
            <person name="Storesund J.E."/>
            <person name="Kallscheuer N."/>
            <person name="Luecker S."/>
            <person name="Lage O.M."/>
            <person name="Pohl T."/>
            <person name="Merkel B.J."/>
            <person name="Hornburger P."/>
            <person name="Mueller R.-W."/>
            <person name="Bruemmer F."/>
            <person name="Labrenz M."/>
            <person name="Spormann A.M."/>
            <person name="Op Den Camp H."/>
            <person name="Overmann J."/>
            <person name="Amann R."/>
            <person name="Jetten M.S.M."/>
            <person name="Mascher T."/>
            <person name="Medema M.H."/>
            <person name="Devos D.P."/>
            <person name="Kaster A.-K."/>
            <person name="Ovreas L."/>
            <person name="Rohde M."/>
            <person name="Galperin M.Y."/>
            <person name="Jogler C."/>
        </authorList>
    </citation>
    <scope>NUCLEOTIDE SEQUENCE [LARGE SCALE GENOMIC DNA]</scope>
    <source>
        <strain evidence="11 12">CA85</strain>
    </source>
</reference>
<accession>A0A5C5YCB8</accession>
<gene>
    <name evidence="8 11" type="primary">kdsA</name>
    <name evidence="11" type="ORF">CA85_18370</name>
</gene>
<dbReference type="InterPro" id="IPR013785">
    <property type="entry name" value="Aldolase_TIM"/>
</dbReference>
<comment type="pathway">
    <text evidence="2">Bacterial outer membrane biogenesis; lipopolysaccharide biosynthesis.</text>
</comment>
<dbReference type="GO" id="GO:0005737">
    <property type="term" value="C:cytoplasm"/>
    <property type="evidence" value="ECO:0007669"/>
    <property type="project" value="UniProtKB-SubCell"/>
</dbReference>
<evidence type="ECO:0000256" key="2">
    <source>
        <dbReference type="ARBA" id="ARBA00004756"/>
    </source>
</evidence>
<keyword evidence="6 8" id="KW-0808">Transferase</keyword>
<dbReference type="HAMAP" id="MF_00056">
    <property type="entry name" value="KDO8P_synth"/>
    <property type="match status" value="1"/>
</dbReference>
<dbReference type="UniPathway" id="UPA00030"/>
<evidence type="ECO:0000256" key="6">
    <source>
        <dbReference type="ARBA" id="ARBA00022679"/>
    </source>
</evidence>
<dbReference type="PANTHER" id="PTHR21057">
    <property type="entry name" value="PHOSPHO-2-DEHYDRO-3-DEOXYHEPTONATE ALDOLASE"/>
    <property type="match status" value="1"/>
</dbReference>
<keyword evidence="12" id="KW-1185">Reference proteome</keyword>
<evidence type="ECO:0000256" key="9">
    <source>
        <dbReference type="SAM" id="MobiDB-lite"/>
    </source>
</evidence>
<organism evidence="11 12">
    <name type="scientific">Allorhodopirellula solitaria</name>
    <dbReference type="NCBI Taxonomy" id="2527987"/>
    <lineage>
        <taxon>Bacteria</taxon>
        <taxon>Pseudomonadati</taxon>
        <taxon>Planctomycetota</taxon>
        <taxon>Planctomycetia</taxon>
        <taxon>Pirellulales</taxon>
        <taxon>Pirellulaceae</taxon>
        <taxon>Allorhodopirellula</taxon>
    </lineage>
</organism>
<comment type="caution">
    <text evidence="11">The sequence shown here is derived from an EMBL/GenBank/DDBJ whole genome shotgun (WGS) entry which is preliminary data.</text>
</comment>
<dbReference type="GO" id="GO:0008676">
    <property type="term" value="F:3-deoxy-8-phosphooctulonate synthase activity"/>
    <property type="evidence" value="ECO:0007669"/>
    <property type="project" value="UniProtKB-UniRule"/>
</dbReference>
<dbReference type="NCBIfam" id="NF003543">
    <property type="entry name" value="PRK05198.1"/>
    <property type="match status" value="1"/>
</dbReference>
<comment type="subcellular location">
    <subcellularLocation>
        <location evidence="1 8">Cytoplasm</location>
    </subcellularLocation>
</comment>
<dbReference type="AlphaFoldDB" id="A0A5C5YCB8"/>
<evidence type="ECO:0000256" key="7">
    <source>
        <dbReference type="ARBA" id="ARBA00049112"/>
    </source>
</evidence>
<feature type="compositionally biased region" description="Basic and acidic residues" evidence="9">
    <location>
        <begin position="165"/>
        <end position="179"/>
    </location>
</feature>
<dbReference type="GO" id="GO:0019294">
    <property type="term" value="P:keto-3-deoxy-D-manno-octulosonic acid biosynthetic process"/>
    <property type="evidence" value="ECO:0007669"/>
    <property type="project" value="UniProtKB-UniRule"/>
</dbReference>
<dbReference type="InterPro" id="IPR006218">
    <property type="entry name" value="DAHP1/KDSA"/>
</dbReference>
<comment type="pathway">
    <text evidence="3 8">Carbohydrate biosynthesis; 3-deoxy-D-manno-octulosonate biosynthesis; 3-deoxy-D-manno-octulosonate from D-ribulose 5-phosphate: step 2/3.</text>
</comment>
<keyword evidence="8" id="KW-0448">Lipopolysaccharide biosynthesis</keyword>
<evidence type="ECO:0000256" key="8">
    <source>
        <dbReference type="HAMAP-Rule" id="MF_00056"/>
    </source>
</evidence>
<evidence type="ECO:0000256" key="4">
    <source>
        <dbReference type="ARBA" id="ARBA00010499"/>
    </source>
</evidence>
<dbReference type="EMBL" id="SJPK01000003">
    <property type="protein sequence ID" value="TWT73367.1"/>
    <property type="molecule type" value="Genomic_DNA"/>
</dbReference>
<evidence type="ECO:0000259" key="10">
    <source>
        <dbReference type="Pfam" id="PF00793"/>
    </source>
</evidence>
<sequence length="300" mass="31883">MLASVGKYLCGDSQPLLLIAGPCVLQTRELAMEIGETLARLNERTDLNVVFKASFDKANRTSLSAKRGPGIDEGLRLLEAVGADSGLPVTTDIHLPEQAAVAAEVCDVLQIPAFLARQTDLLVAAAQTGRCVNVKKGQFMAPSDMRYVVDKLRGSAPSSASNDSAADRPAETAVEGHADDARDSAGKILVCERGTFFGYGRLVNDMQSIPIMRQLGVPVVFDATHSVQQPGGLGGATGGNREMVEPLARAAVAIGCDALFFETHPQPETSPSDGPNMIPLDQFTGLVDRLLRLRETVEEL</sequence>
<evidence type="ECO:0000256" key="5">
    <source>
        <dbReference type="ARBA" id="ARBA00022490"/>
    </source>
</evidence>
<feature type="compositionally biased region" description="Low complexity" evidence="9">
    <location>
        <begin position="155"/>
        <end position="164"/>
    </location>
</feature>
<evidence type="ECO:0000256" key="1">
    <source>
        <dbReference type="ARBA" id="ARBA00004496"/>
    </source>
</evidence>
<dbReference type="Pfam" id="PF00793">
    <property type="entry name" value="DAHP_synth_1"/>
    <property type="match status" value="1"/>
</dbReference>